<dbReference type="InterPro" id="IPR039353">
    <property type="entry name" value="TF_Adf1"/>
</dbReference>
<feature type="compositionally biased region" description="Acidic residues" evidence="1">
    <location>
        <begin position="248"/>
        <end position="260"/>
    </location>
</feature>
<dbReference type="PANTHER" id="PTHR12243">
    <property type="entry name" value="MADF DOMAIN TRANSCRIPTION FACTOR"/>
    <property type="match status" value="1"/>
</dbReference>
<reference evidence="3" key="2">
    <citation type="submission" date="2022-10" db="EMBL/GenBank/DDBJ databases">
        <authorList>
            <consortium name="ENA_rothamsted_submissions"/>
            <consortium name="culmorum"/>
            <person name="King R."/>
        </authorList>
    </citation>
    <scope>NUCLEOTIDE SEQUENCE</scope>
</reference>
<gene>
    <name evidence="3" type="ORF">PHAECO_LOCUS9162</name>
</gene>
<dbReference type="PROSITE" id="PS51029">
    <property type="entry name" value="MADF"/>
    <property type="match status" value="1"/>
</dbReference>
<dbReference type="EMBL" id="OU896711">
    <property type="protein sequence ID" value="CAH1171070.1"/>
    <property type="molecule type" value="Genomic_DNA"/>
</dbReference>
<evidence type="ECO:0000313" key="4">
    <source>
        <dbReference type="Proteomes" id="UP001153737"/>
    </source>
</evidence>
<dbReference type="PANTHER" id="PTHR12243:SF67">
    <property type="entry name" value="COREPRESSOR OF PANGOLIN, ISOFORM A-RELATED"/>
    <property type="match status" value="1"/>
</dbReference>
<feature type="region of interest" description="Disordered" evidence="1">
    <location>
        <begin position="119"/>
        <end position="158"/>
    </location>
</feature>
<feature type="domain" description="MADF" evidence="2">
    <location>
        <begin position="146"/>
        <end position="236"/>
    </location>
</feature>
<accession>A0A9P0DV19</accession>
<reference evidence="3" key="1">
    <citation type="submission" date="2022-01" db="EMBL/GenBank/DDBJ databases">
        <authorList>
            <person name="King R."/>
        </authorList>
    </citation>
    <scope>NUCLEOTIDE SEQUENCE</scope>
</reference>
<protein>
    <recommendedName>
        <fullName evidence="2">MADF domain-containing protein</fullName>
    </recommendedName>
</protein>
<feature type="compositionally biased region" description="Polar residues" evidence="1">
    <location>
        <begin position="281"/>
        <end position="304"/>
    </location>
</feature>
<name>A0A9P0DV19_PHACE</name>
<evidence type="ECO:0000259" key="2">
    <source>
        <dbReference type="PROSITE" id="PS51029"/>
    </source>
</evidence>
<evidence type="ECO:0000256" key="1">
    <source>
        <dbReference type="SAM" id="MobiDB-lite"/>
    </source>
</evidence>
<dbReference type="Pfam" id="PF10545">
    <property type="entry name" value="MADF_DNA_bdg"/>
    <property type="match status" value="1"/>
</dbReference>
<keyword evidence="4" id="KW-1185">Reference proteome</keyword>
<dbReference type="AlphaFoldDB" id="A0A9P0DV19"/>
<dbReference type="OrthoDB" id="6603924at2759"/>
<dbReference type="Proteomes" id="UP001153737">
    <property type="component" value="Chromosome 5"/>
</dbReference>
<feature type="region of interest" description="Disordered" evidence="1">
    <location>
        <begin position="244"/>
        <end position="332"/>
    </location>
</feature>
<organism evidence="3 4">
    <name type="scientific">Phaedon cochleariae</name>
    <name type="common">Mustard beetle</name>
    <dbReference type="NCBI Taxonomy" id="80249"/>
    <lineage>
        <taxon>Eukaryota</taxon>
        <taxon>Metazoa</taxon>
        <taxon>Ecdysozoa</taxon>
        <taxon>Arthropoda</taxon>
        <taxon>Hexapoda</taxon>
        <taxon>Insecta</taxon>
        <taxon>Pterygota</taxon>
        <taxon>Neoptera</taxon>
        <taxon>Endopterygota</taxon>
        <taxon>Coleoptera</taxon>
        <taxon>Polyphaga</taxon>
        <taxon>Cucujiformia</taxon>
        <taxon>Chrysomeloidea</taxon>
        <taxon>Chrysomelidae</taxon>
        <taxon>Chrysomelinae</taxon>
        <taxon>Chrysomelini</taxon>
        <taxon>Phaedon</taxon>
    </lineage>
</organism>
<dbReference type="InterPro" id="IPR006578">
    <property type="entry name" value="MADF-dom"/>
</dbReference>
<sequence>MVYDRRNVLNVVMVGLRIMNHQIIDSTSESSESSKDEELQALDGLSDRRTVITRLENYVEKVLPALSVQEFKSHFRTLGNVSATALPDSESSQQLSQQSSQQSSLWNDEIIIQEEDAMELGNSSACSDSEAAGPRAGPSTNPTPPPTAKTVSQKALQEHKRPILTRSGAARRGAVRRGKSRLQLFACDICKKKWKTLRDAFQKAAKSMQTKSGQAATISRKWKYWDAMSFLLPHIKGRETQTNVCSDETGENFEDGDEIDSESHFEQTEETEEQTFENNYHENPTSPSVSLPTTQQSCSSSAVNVSRPVSRVASAKSDAVPNKKNKSAPRTAESMPEILKEYIQEKKRSRLEKQTLATATQSTDSKDSALLEFFTSMAKTTSTFPPLWQAKVKNKIFEIVNFHELALLEASSASPAPPLVTESLTQPQTQSTVHTQQMHILPMQNQSPVQNQSTTNSLLCYNNESLLHSLQPPSAAYYSSFAAQLSAIEKSSGQNIMRPTTDAGTAPRRSAPLGTALVRIGLKENLKTWRGRKRPIKAFEETVSKAFDQIGAYLQAPEVPDDDEDILFAKSVGKTLQMIKNRKFKARAKIEILEVLEKYSDE</sequence>
<proteinExistence type="predicted"/>
<evidence type="ECO:0000313" key="3">
    <source>
        <dbReference type="EMBL" id="CAH1171070.1"/>
    </source>
</evidence>